<sequence>MGLGGAAERFVPPAAVAEAARRGLDLRARHGRGGTKVGLARAASLAAGDPQTARDLRVMAAWFARFAHLRGRGRWDDAANPSAGSIAWLLWGGDAGREWAQTARHPET</sequence>
<evidence type="ECO:0000313" key="1">
    <source>
        <dbReference type="EMBL" id="KGJ07652.1"/>
    </source>
</evidence>
<name>A0A099FC60_9RHOB</name>
<comment type="caution">
    <text evidence="1">The sequence shown here is derived from an EMBL/GenBank/DDBJ whole genome shotgun (WGS) entry which is preliminary data.</text>
</comment>
<accession>A0A099FC60</accession>
<keyword evidence="2" id="KW-1185">Reference proteome</keyword>
<dbReference type="EMBL" id="JRKS01000018">
    <property type="protein sequence ID" value="KGJ07652.1"/>
    <property type="molecule type" value="Genomic_DNA"/>
</dbReference>
<dbReference type="Proteomes" id="UP000029917">
    <property type="component" value="Unassembled WGS sequence"/>
</dbReference>
<reference evidence="1 2" key="1">
    <citation type="submission" date="2014-09" db="EMBL/GenBank/DDBJ databases">
        <authorList>
            <person name="McGinnis J.M."/>
            <person name="Wolfgang W.J."/>
        </authorList>
    </citation>
    <scope>NUCLEOTIDE SEQUENCE [LARGE SCALE GENOMIC DNA]</scope>
    <source>
        <strain evidence="1 2">HAMBI 3106</strain>
    </source>
</reference>
<dbReference type="AlphaFoldDB" id="A0A099FC60"/>
<evidence type="ECO:0000313" key="2">
    <source>
        <dbReference type="Proteomes" id="UP000029917"/>
    </source>
</evidence>
<proteinExistence type="predicted"/>
<gene>
    <name evidence="1" type="ORF">IC63_07770</name>
</gene>
<dbReference type="OrthoDB" id="7270696at2"/>
<organism evidence="1 2">
    <name type="scientific">Paracoccus sphaerophysae</name>
    <dbReference type="NCBI Taxonomy" id="690417"/>
    <lineage>
        <taxon>Bacteria</taxon>
        <taxon>Pseudomonadati</taxon>
        <taxon>Pseudomonadota</taxon>
        <taxon>Alphaproteobacteria</taxon>
        <taxon>Rhodobacterales</taxon>
        <taxon>Paracoccaceae</taxon>
        <taxon>Paracoccus</taxon>
    </lineage>
</organism>
<reference evidence="1 2" key="2">
    <citation type="submission" date="2014-10" db="EMBL/GenBank/DDBJ databases">
        <title>Paracoccus sanguinis sp. nov., isolated from clinical specimens of New York State patients.</title>
        <authorList>
            <person name="Mingle L.A."/>
            <person name="Cole J.A."/>
            <person name="Lapierre P."/>
            <person name="Musser K.A."/>
        </authorList>
    </citation>
    <scope>NUCLEOTIDE SEQUENCE [LARGE SCALE GENOMIC DNA]</scope>
    <source>
        <strain evidence="1 2">HAMBI 3106</strain>
    </source>
</reference>
<protein>
    <submittedName>
        <fullName evidence="1">Uncharacterized protein</fullName>
    </submittedName>
</protein>